<feature type="transmembrane region" description="Helical" evidence="1">
    <location>
        <begin position="22"/>
        <end position="55"/>
    </location>
</feature>
<proteinExistence type="predicted"/>
<gene>
    <name evidence="2" type="ORF">ELS83_10690</name>
</gene>
<sequence length="151" mass="17787">MEVFELPKESYTLWDRVRKELALLLLLIAILLFFVGLQVVYFTAVIVMYSLLLMLKRNRIVTSLSFNDQEQEIRIAYYYFIFLKGSEKIPYAKLNSKLSMKRFGFGAATQTIEIFKGRILSAEIRKDGKWSWPEAEMDQISERLSNINREQ</sequence>
<dbReference type="RefSeq" id="WP_171595582.1">
    <property type="nucleotide sequence ID" value="NZ_RZNH01000016.1"/>
</dbReference>
<reference evidence="2 3" key="1">
    <citation type="submission" date="2018-12" db="EMBL/GenBank/DDBJ databases">
        <title>Marinifilum JC070 sp. nov., a marine bacterium isolated from Yongle Blue Hole in the South China Sea.</title>
        <authorList>
            <person name="Fu T."/>
        </authorList>
    </citation>
    <scope>NUCLEOTIDE SEQUENCE [LARGE SCALE GENOMIC DNA]</scope>
    <source>
        <strain evidence="2 3">JC070</strain>
    </source>
</reference>
<protein>
    <recommendedName>
        <fullName evidence="4">DUF304 domain-containing protein</fullName>
    </recommendedName>
</protein>
<dbReference type="EMBL" id="RZNH01000016">
    <property type="protein sequence ID" value="NOU60294.1"/>
    <property type="molecule type" value="Genomic_DNA"/>
</dbReference>
<keyword evidence="1" id="KW-0812">Transmembrane</keyword>
<accession>A0ABX1WW21</accession>
<name>A0ABX1WW21_9BACT</name>
<evidence type="ECO:0000313" key="3">
    <source>
        <dbReference type="Proteomes" id="UP000732105"/>
    </source>
</evidence>
<dbReference type="Proteomes" id="UP000732105">
    <property type="component" value="Unassembled WGS sequence"/>
</dbReference>
<keyword evidence="1" id="KW-1133">Transmembrane helix</keyword>
<evidence type="ECO:0000256" key="1">
    <source>
        <dbReference type="SAM" id="Phobius"/>
    </source>
</evidence>
<keyword evidence="3" id="KW-1185">Reference proteome</keyword>
<evidence type="ECO:0000313" key="2">
    <source>
        <dbReference type="EMBL" id="NOU60294.1"/>
    </source>
</evidence>
<comment type="caution">
    <text evidence="2">The sequence shown here is derived from an EMBL/GenBank/DDBJ whole genome shotgun (WGS) entry which is preliminary data.</text>
</comment>
<organism evidence="2 3">
    <name type="scientific">Marinifilum caeruleilacunae</name>
    <dbReference type="NCBI Taxonomy" id="2499076"/>
    <lineage>
        <taxon>Bacteria</taxon>
        <taxon>Pseudomonadati</taxon>
        <taxon>Bacteroidota</taxon>
        <taxon>Bacteroidia</taxon>
        <taxon>Marinilabiliales</taxon>
        <taxon>Marinifilaceae</taxon>
    </lineage>
</organism>
<evidence type="ECO:0008006" key="4">
    <source>
        <dbReference type="Google" id="ProtNLM"/>
    </source>
</evidence>
<keyword evidence="1" id="KW-0472">Membrane</keyword>